<dbReference type="AlphaFoldDB" id="A0A8I1EC12"/>
<protein>
    <submittedName>
        <fullName evidence="1">Uncharacterized protein</fullName>
    </submittedName>
</protein>
<gene>
    <name evidence="1" type="ORF">JEU22_02375</name>
</gene>
<organism evidence="1 2">
    <name type="scientific">Pseudomonas putida</name>
    <name type="common">Arthrobacter siderocapsulatus</name>
    <dbReference type="NCBI Taxonomy" id="303"/>
    <lineage>
        <taxon>Bacteria</taxon>
        <taxon>Pseudomonadati</taxon>
        <taxon>Pseudomonadota</taxon>
        <taxon>Gammaproteobacteria</taxon>
        <taxon>Pseudomonadales</taxon>
        <taxon>Pseudomonadaceae</taxon>
        <taxon>Pseudomonas</taxon>
    </lineage>
</organism>
<proteinExistence type="predicted"/>
<accession>A0A8I1EC12</accession>
<comment type="caution">
    <text evidence="1">The sequence shown here is derived from an EMBL/GenBank/DDBJ whole genome shotgun (WGS) entry which is preliminary data.</text>
</comment>
<sequence>MSKTAKIVMAMRIQMDWDHYKRSRILPPRLNIPELDFGPFARLLEQRYHEKVTIRVADDYVDVVTASQLPKIDEFLAGPAQALGNVLLRNSSKPTRNHTIAVSSEWQSLVPMQPRHCAPPPAWLFLVVGASTELVAGSWVATLRMDFGEDLLGRFSGRPEPKIQMPRFIKEELERCLGIKLIDEAFATPIISPFG</sequence>
<reference evidence="1" key="1">
    <citation type="submission" date="2020-12" db="EMBL/GenBank/DDBJ databases">
        <title>Enhanced detection system for hospital associated transmission using whole genome sequencing surveillance.</title>
        <authorList>
            <person name="Harrison L.H."/>
            <person name="Van Tyne D."/>
            <person name="Marsh J.W."/>
            <person name="Griffith M.P."/>
            <person name="Snyder D.J."/>
            <person name="Cooper V.S."/>
            <person name="Mustapha M."/>
        </authorList>
    </citation>
    <scope>NUCLEOTIDE SEQUENCE</scope>
    <source>
        <strain evidence="1">PSB00042</strain>
    </source>
</reference>
<dbReference type="RefSeq" id="WP_198746354.1">
    <property type="nucleotide sequence ID" value="NZ_JAEHTE010000001.1"/>
</dbReference>
<dbReference type="EMBL" id="JAEHTE010000001">
    <property type="protein sequence ID" value="MBI6882746.1"/>
    <property type="molecule type" value="Genomic_DNA"/>
</dbReference>
<evidence type="ECO:0000313" key="2">
    <source>
        <dbReference type="Proteomes" id="UP000637061"/>
    </source>
</evidence>
<name>A0A8I1EC12_PSEPU</name>
<evidence type="ECO:0000313" key="1">
    <source>
        <dbReference type="EMBL" id="MBI6882746.1"/>
    </source>
</evidence>
<dbReference type="Proteomes" id="UP000637061">
    <property type="component" value="Unassembled WGS sequence"/>
</dbReference>